<dbReference type="AlphaFoldDB" id="C3RYR0"/>
<keyword evidence="1" id="KW-0812">Transmembrane</keyword>
<accession>C3RYR0</accession>
<name>C3RYR0_9EMBR</name>
<keyword evidence="1" id="KW-1133">Transmembrane helix</keyword>
<protein>
    <submittedName>
        <fullName evidence="2">Uncharacterized protein ORF196</fullName>
    </submittedName>
</protein>
<organism evidence="2">
    <name type="scientific">Nothoceros aenigmaticus</name>
    <dbReference type="NCBI Taxonomy" id="13813"/>
    <lineage>
        <taxon>Eukaryota</taxon>
        <taxon>Viridiplantae</taxon>
        <taxon>Streptophyta</taxon>
        <taxon>Embryophyta</taxon>
        <taxon>Anthocerotophyta</taxon>
        <taxon>Anthocerotopsida</taxon>
        <taxon>Dendrocerotidae</taxon>
        <taxon>Dendrocerotales</taxon>
        <taxon>Dendrocerotaceae</taxon>
        <taxon>Dendrocerotoideae</taxon>
        <taxon>Nothoceros</taxon>
    </lineage>
</organism>
<feature type="transmembrane region" description="Helical" evidence="1">
    <location>
        <begin position="170"/>
        <end position="191"/>
    </location>
</feature>
<keyword evidence="2" id="KW-0496">Mitochondrion</keyword>
<evidence type="ECO:0000256" key="1">
    <source>
        <dbReference type="SAM" id="Phobius"/>
    </source>
</evidence>
<dbReference type="EMBL" id="EU660574">
    <property type="protein sequence ID" value="ACC86816.1"/>
    <property type="molecule type" value="Genomic_DNA"/>
</dbReference>
<geneLocation type="mitochondrion" evidence="2"/>
<evidence type="ECO:0000313" key="2">
    <source>
        <dbReference type="EMBL" id="ACC86816.1"/>
    </source>
</evidence>
<dbReference type="GeneID" id="7804557"/>
<sequence>MIPFYQSAAAFKVLASIWLNAPRPASFLYKLRLHSPKKGPARRLTSLFFSGLLNNKSWPTASKWSRREYSIFCSTSCLCRYACECNDYVMALRSSVAVMNVTEEAGASAIYSSRTDTVVGFLVYSDEAVSSLSYIRPQGQLFLFARVEEKRRLGEDRQAWNRASLARRGLVLFNMLYLQFLLGRATMWLAVGSQKS</sequence>
<keyword evidence="1" id="KW-0472">Membrane</keyword>
<proteinExistence type="predicted"/>
<gene>
    <name evidence="2" type="primary">ORF196</name>
    <name evidence="2" type="ORF">MeaeMp59</name>
</gene>
<dbReference type="RefSeq" id="YP_002860293.1">
    <property type="nucleotide sequence ID" value="NC_012651.1"/>
</dbReference>
<reference evidence="2" key="1">
    <citation type="journal article" date="2009" name="J. Mol. Evol.">
        <title>The complete mitochondrial genome sequence of the hornwort Megaceros aenigmaticus shows a mixed mode of conservative yet dynamic evolution in early land plant mitochondrial genomes.</title>
        <authorList>
            <person name="Li L."/>
            <person name="Wang B."/>
            <person name="Liu Y."/>
            <person name="Qiu Y.L."/>
        </authorList>
    </citation>
    <scope>NUCLEOTIDE SEQUENCE</scope>
</reference>